<gene>
    <name evidence="2" type="ORF">AVDCRST_MAG65-2254</name>
</gene>
<feature type="compositionally biased region" description="Basic residues" evidence="1">
    <location>
        <begin position="175"/>
        <end position="192"/>
    </location>
</feature>
<feature type="compositionally biased region" description="Gly residues" evidence="1">
    <location>
        <begin position="40"/>
        <end position="50"/>
    </location>
</feature>
<feature type="region of interest" description="Disordered" evidence="1">
    <location>
        <begin position="1"/>
        <end position="202"/>
    </location>
</feature>
<sequence>ARRRGGGRDGSCRPGHRPPRGQLARGLRRPPARRPRPRRLGGGVRAGGRLGARRRLPSAHARPADGDAAPAQDGRAVRERHPVLAGGTAARHRVPGHELGAPPHRPARPPDARCGRLPGRRRPDRTRLPSRVAARRGRHHLSGPHRVGDRRPDASLAGGGGALSRGLAAPCRLGGARRHRPLPAARRPRRGRRADPRIHRSL</sequence>
<accession>A0A6J4SC28</accession>
<organism evidence="2">
    <name type="scientific">uncultured Solirubrobacteraceae bacterium</name>
    <dbReference type="NCBI Taxonomy" id="1162706"/>
    <lineage>
        <taxon>Bacteria</taxon>
        <taxon>Bacillati</taxon>
        <taxon>Actinomycetota</taxon>
        <taxon>Thermoleophilia</taxon>
        <taxon>Solirubrobacterales</taxon>
        <taxon>Solirubrobacteraceae</taxon>
        <taxon>environmental samples</taxon>
    </lineage>
</organism>
<dbReference type="AlphaFoldDB" id="A0A6J4SC28"/>
<evidence type="ECO:0000313" key="2">
    <source>
        <dbReference type="EMBL" id="CAA9495003.1"/>
    </source>
</evidence>
<protein>
    <submittedName>
        <fullName evidence="2">Uncharacterized protein</fullName>
    </submittedName>
</protein>
<feature type="compositionally biased region" description="Basic residues" evidence="1">
    <location>
        <begin position="133"/>
        <end position="143"/>
    </location>
</feature>
<feature type="non-terminal residue" evidence="2">
    <location>
        <position position="1"/>
    </location>
</feature>
<feature type="compositionally biased region" description="Basic residues" evidence="1">
    <location>
        <begin position="26"/>
        <end position="39"/>
    </location>
</feature>
<feature type="compositionally biased region" description="Basic and acidic residues" evidence="1">
    <location>
        <begin position="1"/>
        <end position="11"/>
    </location>
</feature>
<name>A0A6J4SC28_9ACTN</name>
<feature type="non-terminal residue" evidence="2">
    <location>
        <position position="202"/>
    </location>
</feature>
<dbReference type="EMBL" id="CADCVL010000380">
    <property type="protein sequence ID" value="CAA9495003.1"/>
    <property type="molecule type" value="Genomic_DNA"/>
</dbReference>
<evidence type="ECO:0000256" key="1">
    <source>
        <dbReference type="SAM" id="MobiDB-lite"/>
    </source>
</evidence>
<reference evidence="2" key="1">
    <citation type="submission" date="2020-02" db="EMBL/GenBank/DDBJ databases">
        <authorList>
            <person name="Meier V. D."/>
        </authorList>
    </citation>
    <scope>NUCLEOTIDE SEQUENCE</scope>
    <source>
        <strain evidence="2">AVDCRST_MAG65</strain>
    </source>
</reference>
<feature type="compositionally biased region" description="Basic and acidic residues" evidence="1">
    <location>
        <begin position="193"/>
        <end position="202"/>
    </location>
</feature>
<proteinExistence type="predicted"/>